<keyword evidence="3" id="KW-0479">Metal-binding</keyword>
<dbReference type="SFLD" id="SFLDS00005">
    <property type="entry name" value="Isoprenoid_Synthase_Type_I"/>
    <property type="match status" value="1"/>
</dbReference>
<dbReference type="PANTHER" id="PTHR12001">
    <property type="entry name" value="GERANYLGERANYL PYROPHOSPHATE SYNTHASE"/>
    <property type="match status" value="1"/>
</dbReference>
<keyword evidence="2 9" id="KW-0808">Transferase</keyword>
<dbReference type="GO" id="GO:0016829">
    <property type="term" value="F:lyase activity"/>
    <property type="evidence" value="ECO:0007669"/>
    <property type="project" value="UniProtKB-KW"/>
</dbReference>
<proteinExistence type="inferred from homology"/>
<reference evidence="11" key="2">
    <citation type="journal article" date="2023" name="IMA Fungus">
        <title>Comparative genomic study of the Penicillium genus elucidates a diverse pangenome and 15 lateral gene transfer events.</title>
        <authorList>
            <person name="Petersen C."/>
            <person name="Sorensen T."/>
            <person name="Nielsen M.R."/>
            <person name="Sondergaard T.E."/>
            <person name="Sorensen J.L."/>
            <person name="Fitzpatrick D.A."/>
            <person name="Frisvad J.C."/>
            <person name="Nielsen K.L."/>
        </authorList>
    </citation>
    <scope>NUCLEOTIDE SEQUENCE</scope>
    <source>
        <strain evidence="11">IBT 26290</strain>
    </source>
</reference>
<evidence type="ECO:0000256" key="10">
    <source>
        <dbReference type="SAM" id="MobiDB-lite"/>
    </source>
</evidence>
<dbReference type="GO" id="GO:0046872">
    <property type="term" value="F:metal ion binding"/>
    <property type="evidence" value="ECO:0007669"/>
    <property type="project" value="UniProtKB-KW"/>
</dbReference>
<dbReference type="GO" id="GO:0046165">
    <property type="term" value="P:alcohol biosynthetic process"/>
    <property type="evidence" value="ECO:0007669"/>
    <property type="project" value="UniProtKB-ARBA"/>
</dbReference>
<evidence type="ECO:0000256" key="8">
    <source>
        <dbReference type="ARBA" id="ARBA00038372"/>
    </source>
</evidence>
<evidence type="ECO:0000256" key="9">
    <source>
        <dbReference type="RuleBase" id="RU004466"/>
    </source>
</evidence>
<name>A0A9W9IIB5_9EURO</name>
<reference evidence="11" key="1">
    <citation type="submission" date="2022-11" db="EMBL/GenBank/DDBJ databases">
        <authorList>
            <person name="Petersen C."/>
        </authorList>
    </citation>
    <scope>NUCLEOTIDE SEQUENCE</scope>
    <source>
        <strain evidence="11">IBT 26290</strain>
    </source>
</reference>
<dbReference type="PROSITE" id="PS00723">
    <property type="entry name" value="POLYPRENYL_SYNTHASE_1"/>
    <property type="match status" value="1"/>
</dbReference>
<organism evidence="11 12">
    <name type="scientific">Penicillium canariense</name>
    <dbReference type="NCBI Taxonomy" id="189055"/>
    <lineage>
        <taxon>Eukaryota</taxon>
        <taxon>Fungi</taxon>
        <taxon>Dikarya</taxon>
        <taxon>Ascomycota</taxon>
        <taxon>Pezizomycotina</taxon>
        <taxon>Eurotiomycetes</taxon>
        <taxon>Eurotiomycetidae</taxon>
        <taxon>Eurotiales</taxon>
        <taxon>Aspergillaceae</taxon>
        <taxon>Penicillium</taxon>
    </lineage>
</organism>
<evidence type="ECO:0000256" key="2">
    <source>
        <dbReference type="ARBA" id="ARBA00022679"/>
    </source>
</evidence>
<feature type="region of interest" description="Disordered" evidence="10">
    <location>
        <begin position="27"/>
        <end position="76"/>
    </location>
</feature>
<evidence type="ECO:0000256" key="4">
    <source>
        <dbReference type="ARBA" id="ARBA00022842"/>
    </source>
</evidence>
<evidence type="ECO:0000256" key="1">
    <source>
        <dbReference type="ARBA" id="ARBA00004721"/>
    </source>
</evidence>
<dbReference type="RefSeq" id="XP_056548846.1">
    <property type="nucleotide sequence ID" value="XM_056685240.1"/>
</dbReference>
<comment type="similarity">
    <text evidence="9">Belongs to the FPP/GGPP synthase family.</text>
</comment>
<keyword evidence="6" id="KW-0511">Multifunctional enzyme</keyword>
<dbReference type="PROSITE" id="PS00444">
    <property type="entry name" value="POLYPRENYL_SYNTHASE_2"/>
    <property type="match status" value="1"/>
</dbReference>
<comment type="caution">
    <text evidence="11">The sequence shown here is derived from an EMBL/GenBank/DDBJ whole genome shotgun (WGS) entry which is preliminary data.</text>
</comment>
<evidence type="ECO:0000313" key="11">
    <source>
        <dbReference type="EMBL" id="KAJ5177238.1"/>
    </source>
</evidence>
<evidence type="ECO:0000256" key="5">
    <source>
        <dbReference type="ARBA" id="ARBA00023239"/>
    </source>
</evidence>
<feature type="compositionally biased region" description="Basic and acidic residues" evidence="10">
    <location>
        <begin position="45"/>
        <end position="54"/>
    </location>
</feature>
<comment type="similarity">
    <text evidence="8">In the N-terminal section; belongs to the terpene synthase family.</text>
</comment>
<evidence type="ECO:0000256" key="3">
    <source>
        <dbReference type="ARBA" id="ARBA00022723"/>
    </source>
</evidence>
<dbReference type="SUPFAM" id="SSF48576">
    <property type="entry name" value="Terpenoid synthases"/>
    <property type="match status" value="1"/>
</dbReference>
<protein>
    <submittedName>
        <fullName evidence="11">Uncharacterized protein</fullName>
    </submittedName>
</protein>
<dbReference type="InterPro" id="IPR008949">
    <property type="entry name" value="Isoprenoid_synthase_dom_sf"/>
</dbReference>
<keyword evidence="12" id="KW-1185">Reference proteome</keyword>
<gene>
    <name evidence="11" type="ORF">N7482_003115</name>
</gene>
<dbReference type="Gene3D" id="1.10.600.10">
    <property type="entry name" value="Farnesyl Diphosphate Synthase"/>
    <property type="match status" value="1"/>
</dbReference>
<dbReference type="GO" id="GO:0043386">
    <property type="term" value="P:mycotoxin biosynthetic process"/>
    <property type="evidence" value="ECO:0007669"/>
    <property type="project" value="UniProtKB-ARBA"/>
</dbReference>
<dbReference type="EMBL" id="JAPQKN010000001">
    <property type="protein sequence ID" value="KAJ5177238.1"/>
    <property type="molecule type" value="Genomic_DNA"/>
</dbReference>
<keyword evidence="5" id="KW-0456">Lyase</keyword>
<evidence type="ECO:0000256" key="6">
    <source>
        <dbReference type="ARBA" id="ARBA00023268"/>
    </source>
</evidence>
<feature type="compositionally biased region" description="Low complexity" evidence="10">
    <location>
        <begin position="58"/>
        <end position="74"/>
    </location>
</feature>
<dbReference type="GO" id="GO:0008299">
    <property type="term" value="P:isoprenoid biosynthetic process"/>
    <property type="evidence" value="ECO:0007669"/>
    <property type="project" value="InterPro"/>
</dbReference>
<dbReference type="OrthoDB" id="6921389at2759"/>
<dbReference type="AlphaFoldDB" id="A0A9W9IIB5"/>
<accession>A0A9W9IIB5</accession>
<comment type="pathway">
    <text evidence="1">Secondary metabolite biosynthesis; terpenoid biosynthesis.</text>
</comment>
<dbReference type="GO" id="GO:0004659">
    <property type="term" value="F:prenyltransferase activity"/>
    <property type="evidence" value="ECO:0007669"/>
    <property type="project" value="InterPro"/>
</dbReference>
<dbReference type="PANTHER" id="PTHR12001:SF72">
    <property type="entry name" value="THIJ_PFPI FAMILY PROTEIN (AFU_ORTHOLOGUE AFUA_3G01210)-RELATED"/>
    <property type="match status" value="1"/>
</dbReference>
<sequence>MKMAIFLSESKLFRRSFPKGKVQCSTTISEAAPCSGASSRPKSTQARDSEEKTAVGDSSSSDLLQNSSSPSSELGEARLDDSAVIAPCDYIRMLPSKNVRSKVIQACNLWFKLPEHLTTVIDDIISDLHNASLILDDIQDDSLLRRGSPATHCVFGNAQAINSATFMIMNTCWKLQRLQHSDTLAMDALLKGTIDLFVGQSWDLKWKFHLRCPSAEEYMAMVDGKTGAMLKMLVHLMHGMSDQRQDDSIIALFDRFVVLLGRFYQLRDDYQNLQDDTYSEKKGFCEDLDEGKFSYPIIACCDSDPTARDIILGIFREKRNPAVGALSRNTKIYMLSLIERSGAFEASWDLLQSLSKDTSEALSALEEATGQSNPALRAMIKMLIDTVQQPKRR</sequence>
<dbReference type="GeneID" id="81424416"/>
<dbReference type="InterPro" id="IPR000092">
    <property type="entry name" value="Polyprenyl_synt"/>
</dbReference>
<keyword evidence="4" id="KW-0460">Magnesium</keyword>
<dbReference type="Proteomes" id="UP001149163">
    <property type="component" value="Unassembled WGS sequence"/>
</dbReference>
<evidence type="ECO:0000256" key="7">
    <source>
        <dbReference type="ARBA" id="ARBA00038363"/>
    </source>
</evidence>
<dbReference type="InterPro" id="IPR033749">
    <property type="entry name" value="Polyprenyl_synt_CS"/>
</dbReference>
<comment type="similarity">
    <text evidence="7">In the C-terminal section; belongs to the FPP/GGPP synthase family.</text>
</comment>
<dbReference type="Pfam" id="PF00348">
    <property type="entry name" value="polyprenyl_synt"/>
    <property type="match status" value="1"/>
</dbReference>
<evidence type="ECO:0000313" key="12">
    <source>
        <dbReference type="Proteomes" id="UP001149163"/>
    </source>
</evidence>